<dbReference type="AlphaFoldDB" id="A0A4Q7PLD4"/>
<dbReference type="PANTHER" id="PTHR46361:SF3">
    <property type="entry name" value="ELECTRON CARRIER_ PROTEIN DISULFIDE OXIDOREDUCTASE"/>
    <property type="match status" value="1"/>
</dbReference>
<gene>
    <name evidence="3" type="ORF">EV197_0998</name>
</gene>
<dbReference type="EMBL" id="SGXE01000001">
    <property type="protein sequence ID" value="RZS99772.1"/>
    <property type="molecule type" value="Genomic_DNA"/>
</dbReference>
<protein>
    <submittedName>
        <fullName evidence="3">Uncharacterized protein DUF547</fullName>
    </submittedName>
</protein>
<dbReference type="OrthoDB" id="526867at2"/>
<feature type="chain" id="PRO_5020592194" evidence="1">
    <location>
        <begin position="20"/>
        <end position="264"/>
    </location>
</feature>
<evidence type="ECO:0000259" key="2">
    <source>
        <dbReference type="Pfam" id="PF04784"/>
    </source>
</evidence>
<evidence type="ECO:0000256" key="1">
    <source>
        <dbReference type="SAM" id="SignalP"/>
    </source>
</evidence>
<dbReference type="PANTHER" id="PTHR46361">
    <property type="entry name" value="ELECTRON CARRIER/ PROTEIN DISULFIDE OXIDOREDUCTASE"/>
    <property type="match status" value="1"/>
</dbReference>
<dbReference type="Proteomes" id="UP000292262">
    <property type="component" value="Unassembled WGS sequence"/>
</dbReference>
<dbReference type="Pfam" id="PF04784">
    <property type="entry name" value="DUF547"/>
    <property type="match status" value="1"/>
</dbReference>
<sequence>MRRLLIPLFCTLIFCQSCALLTAAGISSQGQPIKEVPEPLTSLQSTDPKIDHSPWTALLQKYVDEQGFVDYKGFKADQEALQAYLTTLSENPPTEEWAVQELLAYYINLYNAYTVDLIVKNYPVKSIKDIGGAWTKAIVPVGDRTMSLGGIENGVLRKMNEPRIHFAINCASISCPKLQNEAYTAANIDEQLDKAAKEFINSNKNDITEESPKLSKIFKWYEKDYVINGINSVGAYINRYATTKINTGAALNYIEYDWNLNEQQ</sequence>
<comment type="caution">
    <text evidence="3">The sequence shown here is derived from an EMBL/GenBank/DDBJ whole genome shotgun (WGS) entry which is preliminary data.</text>
</comment>
<feature type="domain" description="DUF547" evidence="2">
    <location>
        <begin position="95"/>
        <end position="200"/>
    </location>
</feature>
<accession>A0A4Q7PLD4</accession>
<name>A0A4Q7PLD4_9FLAO</name>
<reference evidence="3 4" key="1">
    <citation type="submission" date="2019-02" db="EMBL/GenBank/DDBJ databases">
        <title>Genomic Encyclopedia of Type Strains, Phase IV (KMG-IV): sequencing the most valuable type-strain genomes for metagenomic binning, comparative biology and taxonomic classification.</title>
        <authorList>
            <person name="Goeker M."/>
        </authorList>
    </citation>
    <scope>NUCLEOTIDE SEQUENCE [LARGE SCALE GENOMIC DNA]</scope>
    <source>
        <strain evidence="3 4">DSM 17196</strain>
    </source>
</reference>
<evidence type="ECO:0000313" key="4">
    <source>
        <dbReference type="Proteomes" id="UP000292262"/>
    </source>
</evidence>
<feature type="signal peptide" evidence="1">
    <location>
        <begin position="1"/>
        <end position="19"/>
    </location>
</feature>
<evidence type="ECO:0000313" key="3">
    <source>
        <dbReference type="EMBL" id="RZS99772.1"/>
    </source>
</evidence>
<proteinExistence type="predicted"/>
<keyword evidence="1" id="KW-0732">Signal</keyword>
<dbReference type="InterPro" id="IPR006869">
    <property type="entry name" value="DUF547"/>
</dbReference>
<organism evidence="3 4">
    <name type="scientific">Aquimarina brevivitae</name>
    <dbReference type="NCBI Taxonomy" id="323412"/>
    <lineage>
        <taxon>Bacteria</taxon>
        <taxon>Pseudomonadati</taxon>
        <taxon>Bacteroidota</taxon>
        <taxon>Flavobacteriia</taxon>
        <taxon>Flavobacteriales</taxon>
        <taxon>Flavobacteriaceae</taxon>
        <taxon>Aquimarina</taxon>
    </lineage>
</organism>
<keyword evidence="4" id="KW-1185">Reference proteome</keyword>
<dbReference type="RefSeq" id="WP_130285590.1">
    <property type="nucleotide sequence ID" value="NZ_SGXE01000001.1"/>
</dbReference>